<dbReference type="Pfam" id="PF14021">
    <property type="entry name" value="TNT"/>
    <property type="match status" value="1"/>
</dbReference>
<reference evidence="4" key="1">
    <citation type="journal article" date="2019" name="Int. J. Syst. Evol. Microbiol.">
        <title>The Global Catalogue of Microorganisms (GCM) 10K type strain sequencing project: providing services to taxonomists for standard genome sequencing and annotation.</title>
        <authorList>
            <consortium name="The Broad Institute Genomics Platform"/>
            <consortium name="The Broad Institute Genome Sequencing Center for Infectious Disease"/>
            <person name="Wu L."/>
            <person name="Ma J."/>
        </authorList>
    </citation>
    <scope>NUCLEOTIDE SEQUENCE [LARGE SCALE GENOMIC DNA]</scope>
    <source>
        <strain evidence="4">JCM 14545</strain>
    </source>
</reference>
<sequence length="508" mass="52134">MGIELPPELRAIAERTGLEWPEADEDAMLAQASAWRDAQRKLSVLAADADTSAGGVLGALEGSLAASAGTLWSGFVEPDTGHLTAAMRAAGETADRLEHAANEIGAAKAEMVRQLVDAAKNTEAAETAAAAGQPWALAGVGSVVDGSAANLASLSGGLVAAVESPGGAQIATVGPVVDPNPGAYTPSGQGGLVAAVTGLPPELASTVDPDATGVVPREVVDGTGPIMLPQAPSQYGGFLDGRTFDEVPTPSAGIPLGGPAAVPGQTAVSSYPGEHGGAFPHAPPVVQPVAQPVVPPVVQPPAAYPQPSPWPAAPYAQQPMVVTPPAPPVGAPTQERQGVVAMFVVHMFPIGHLPVASDRPERQLPGGFAPHDHPRASEVDSAEAIERVRGGWRRLPTPPGEPPASVTADAAVDPPDFSGETAEMLAAGVVLDRFGEPFGRMFSPDGTPFARRGLPPEAVESGYRRYRVLREVPMWFAGGARYRAQYSADELVSMGYLADITFGERGEQ</sequence>
<proteinExistence type="predicted"/>
<evidence type="ECO:0000313" key="3">
    <source>
        <dbReference type="EMBL" id="GAA1990451.1"/>
    </source>
</evidence>
<dbReference type="InterPro" id="IPR019780">
    <property type="entry name" value="Germin_Mn-BS"/>
</dbReference>
<gene>
    <name evidence="3" type="ORF">GCM10009754_81040</name>
</gene>
<protein>
    <recommendedName>
        <fullName evidence="5">DUF4237 domain-containing protein</fullName>
    </recommendedName>
</protein>
<evidence type="ECO:0000259" key="1">
    <source>
        <dbReference type="Pfam" id="PF14021"/>
    </source>
</evidence>
<feature type="domain" description="TNT" evidence="1">
    <location>
        <begin position="425"/>
        <end position="498"/>
    </location>
</feature>
<feature type="domain" description="Outer membrane channel protein CpnT-like N-terminal" evidence="2">
    <location>
        <begin position="17"/>
        <end position="132"/>
    </location>
</feature>
<evidence type="ECO:0000259" key="2">
    <source>
        <dbReference type="Pfam" id="PF25547"/>
    </source>
</evidence>
<dbReference type="EMBL" id="BAAANN010000055">
    <property type="protein sequence ID" value="GAA1990451.1"/>
    <property type="molecule type" value="Genomic_DNA"/>
</dbReference>
<dbReference type="InterPro" id="IPR057746">
    <property type="entry name" value="CpnT-like_N"/>
</dbReference>
<dbReference type="PROSITE" id="PS00725">
    <property type="entry name" value="GERMIN"/>
    <property type="match status" value="1"/>
</dbReference>
<evidence type="ECO:0008006" key="5">
    <source>
        <dbReference type="Google" id="ProtNLM"/>
    </source>
</evidence>
<name>A0ABP5E5R7_9PSEU</name>
<dbReference type="Pfam" id="PF25547">
    <property type="entry name" value="WXG100_2"/>
    <property type="match status" value="1"/>
</dbReference>
<accession>A0ABP5E5R7</accession>
<dbReference type="RefSeq" id="WP_344431024.1">
    <property type="nucleotide sequence ID" value="NZ_BAAANN010000055.1"/>
</dbReference>
<organism evidence="3 4">
    <name type="scientific">Amycolatopsis minnesotensis</name>
    <dbReference type="NCBI Taxonomy" id="337894"/>
    <lineage>
        <taxon>Bacteria</taxon>
        <taxon>Bacillati</taxon>
        <taxon>Actinomycetota</taxon>
        <taxon>Actinomycetes</taxon>
        <taxon>Pseudonocardiales</taxon>
        <taxon>Pseudonocardiaceae</taxon>
        <taxon>Amycolatopsis</taxon>
    </lineage>
</organism>
<keyword evidence="4" id="KW-1185">Reference proteome</keyword>
<dbReference type="InterPro" id="IPR025331">
    <property type="entry name" value="TNT"/>
</dbReference>
<dbReference type="Proteomes" id="UP001501116">
    <property type="component" value="Unassembled WGS sequence"/>
</dbReference>
<evidence type="ECO:0000313" key="4">
    <source>
        <dbReference type="Proteomes" id="UP001501116"/>
    </source>
</evidence>
<comment type="caution">
    <text evidence="3">The sequence shown here is derived from an EMBL/GenBank/DDBJ whole genome shotgun (WGS) entry which is preliminary data.</text>
</comment>